<reference evidence="13" key="1">
    <citation type="submission" date="2023-05" db="EMBL/GenBank/DDBJ databases">
        <title>Sedimentitalea sp. nov. JM2-8.</title>
        <authorList>
            <person name="Huang J."/>
        </authorList>
    </citation>
    <scope>NUCLEOTIDE SEQUENCE [LARGE SCALE GENOMIC DNA]</scope>
    <source>
        <strain evidence="13">KHS03</strain>
    </source>
</reference>
<feature type="binding site" evidence="10">
    <location>
        <begin position="153"/>
        <end position="154"/>
    </location>
    <ligand>
        <name>thiamine diphosphate</name>
        <dbReference type="ChEBI" id="CHEBI:58937"/>
    </ligand>
</feature>
<dbReference type="NCBIfam" id="NF003933">
    <property type="entry name" value="PRK05444.2-2"/>
    <property type="match status" value="1"/>
</dbReference>
<dbReference type="CDD" id="cd02007">
    <property type="entry name" value="TPP_DXS"/>
    <property type="match status" value="1"/>
</dbReference>
<dbReference type="PROSITE" id="PS00802">
    <property type="entry name" value="TRANSKETOLASE_2"/>
    <property type="match status" value="1"/>
</dbReference>
<name>A0ABU3VKE0_9RHOB</name>
<evidence type="ECO:0000256" key="3">
    <source>
        <dbReference type="ARBA" id="ARBA00011738"/>
    </source>
</evidence>
<dbReference type="InterPro" id="IPR020826">
    <property type="entry name" value="Transketolase_BS"/>
</dbReference>
<feature type="binding site" evidence="10">
    <location>
        <position position="372"/>
    </location>
    <ligand>
        <name>thiamine diphosphate</name>
        <dbReference type="ChEBI" id="CHEBI:58937"/>
    </ligand>
</feature>
<dbReference type="PROSITE" id="PS00801">
    <property type="entry name" value="TRANSKETOLASE_1"/>
    <property type="match status" value="1"/>
</dbReference>
<comment type="pathway">
    <text evidence="1 10">Metabolic intermediate biosynthesis; 1-deoxy-D-xylulose 5-phosphate biosynthesis; 1-deoxy-D-xylulose 5-phosphate from D-glyceraldehyde 3-phosphate and pyruvate: step 1/1.</text>
</comment>
<protein>
    <recommendedName>
        <fullName evidence="10">1-deoxy-D-xylulose-5-phosphate synthase</fullName>
        <ecNumber evidence="10">2.2.1.7</ecNumber>
    </recommendedName>
    <alternativeName>
        <fullName evidence="10">1-deoxyxylulose-5-phosphate synthase</fullName>
        <shortName evidence="10">DXP synthase</shortName>
        <shortName evidence="10">DXPS</shortName>
    </alternativeName>
</protein>
<keyword evidence="8 10" id="KW-0786">Thiamine pyrophosphate</keyword>
<dbReference type="Pfam" id="PF02780">
    <property type="entry name" value="Transketolase_C"/>
    <property type="match status" value="1"/>
</dbReference>
<comment type="catalytic activity">
    <reaction evidence="10">
        <text>D-glyceraldehyde 3-phosphate + pyruvate + H(+) = 1-deoxy-D-xylulose 5-phosphate + CO2</text>
        <dbReference type="Rhea" id="RHEA:12605"/>
        <dbReference type="ChEBI" id="CHEBI:15361"/>
        <dbReference type="ChEBI" id="CHEBI:15378"/>
        <dbReference type="ChEBI" id="CHEBI:16526"/>
        <dbReference type="ChEBI" id="CHEBI:57792"/>
        <dbReference type="ChEBI" id="CHEBI:59776"/>
        <dbReference type="EC" id="2.2.1.7"/>
    </reaction>
</comment>
<keyword evidence="9 10" id="KW-0414">Isoprene biosynthesis</keyword>
<evidence type="ECO:0000256" key="9">
    <source>
        <dbReference type="ARBA" id="ARBA00023229"/>
    </source>
</evidence>
<organism evidence="12 13">
    <name type="scientific">Sedimentitalea todarodis</name>
    <dbReference type="NCBI Taxonomy" id="1631240"/>
    <lineage>
        <taxon>Bacteria</taxon>
        <taxon>Pseudomonadati</taxon>
        <taxon>Pseudomonadota</taxon>
        <taxon>Alphaproteobacteria</taxon>
        <taxon>Rhodobacterales</taxon>
        <taxon>Paracoccaceae</taxon>
        <taxon>Sedimentitalea</taxon>
    </lineage>
</organism>
<sequence length="642" mass="67273">MTHQRSTTPLLDRVAGPADLRELSDSELGSLADELRAEVIDAVSETGGHLGSGLGVVELSVAIHAVFNTPMDKLIWDVGHQCYPHKILTGRRDRIRTLRQKGGLSGFTKRSESRFDPFGAAHSSTSISAALGFTVGRDMGQATGDAIAVIGDGSISAGMAYEALNNAGAEGRRLFVILNDNEMSIAPPVGAMSSYLSGLYANEPLAKMKSLAEGFEAALPASIRAGAKRARQLASGLSASGTLFEELGFEYVGPINGHDMEQLLPVLRAARVRATGPVLIHCCTVKGKGYAPAETSEDKYHGVSKFNVETGAMAKKGAGAPSYTSVYGKALTEEAAHDPDIVAVTAAMPSGTGVNIMAERFPARVFDVGIAEQHGVTFCAGMAASGLKPFCTIYSTFLQRGFDQVVHDVALQRLPVRFAIDRAGLVGADGATHAGAFDIGYLGNLPGFTVMAASDEAELVHMVSTAAAYDEGPIAFRYPRGAGVGVDLPVRGEVLEIGKGRLVQEGDDVAILSFGAHLSECRVAAELLAEDGLGVTLADARFAKPLDVDLVMQLARNHRALITVEQGAEGGFGSIVLHALARQGAFDKGLVIRNIHLPDRFIDQASPAEMYADAGMAAADIAATVRAAMGVSSKVVSLTLAR</sequence>
<evidence type="ECO:0000256" key="4">
    <source>
        <dbReference type="ARBA" id="ARBA00022679"/>
    </source>
</evidence>
<keyword evidence="5 10" id="KW-0479">Metal-binding</keyword>
<dbReference type="RefSeq" id="WP_316781884.1">
    <property type="nucleotide sequence ID" value="NZ_JASMWN010000027.1"/>
</dbReference>
<dbReference type="InterPro" id="IPR009014">
    <property type="entry name" value="Transketo_C/PFOR_II"/>
</dbReference>
<dbReference type="EC" id="2.2.1.7" evidence="10"/>
<comment type="subunit">
    <text evidence="3 10">Homodimer.</text>
</comment>
<evidence type="ECO:0000256" key="10">
    <source>
        <dbReference type="HAMAP-Rule" id="MF_00315"/>
    </source>
</evidence>
<dbReference type="SMART" id="SM00861">
    <property type="entry name" value="Transket_pyr"/>
    <property type="match status" value="1"/>
</dbReference>
<keyword evidence="7 10" id="KW-0784">Thiamine biosynthesis</keyword>
<dbReference type="Proteomes" id="UP001255416">
    <property type="component" value="Unassembled WGS sequence"/>
</dbReference>
<feature type="binding site" evidence="10">
    <location>
        <position position="181"/>
    </location>
    <ligand>
        <name>Mg(2+)</name>
        <dbReference type="ChEBI" id="CHEBI:18420"/>
    </ligand>
</feature>
<dbReference type="SUPFAM" id="SSF52922">
    <property type="entry name" value="TK C-terminal domain-like"/>
    <property type="match status" value="1"/>
</dbReference>
<evidence type="ECO:0000313" key="12">
    <source>
        <dbReference type="EMBL" id="MDU9006651.1"/>
    </source>
</evidence>
<evidence type="ECO:0000313" key="13">
    <source>
        <dbReference type="Proteomes" id="UP001255416"/>
    </source>
</evidence>
<evidence type="ECO:0000256" key="2">
    <source>
        <dbReference type="ARBA" id="ARBA00011081"/>
    </source>
</evidence>
<dbReference type="SUPFAM" id="SSF52518">
    <property type="entry name" value="Thiamin diphosphate-binding fold (THDP-binding)"/>
    <property type="match status" value="2"/>
</dbReference>
<evidence type="ECO:0000256" key="5">
    <source>
        <dbReference type="ARBA" id="ARBA00022723"/>
    </source>
</evidence>
<evidence type="ECO:0000259" key="11">
    <source>
        <dbReference type="SMART" id="SM00861"/>
    </source>
</evidence>
<comment type="similarity">
    <text evidence="2 10">Belongs to the transketolase family. DXPS subfamily.</text>
</comment>
<dbReference type="GO" id="GO:0008661">
    <property type="term" value="F:1-deoxy-D-xylulose-5-phosphate synthase activity"/>
    <property type="evidence" value="ECO:0007669"/>
    <property type="project" value="UniProtKB-EC"/>
</dbReference>
<feature type="binding site" evidence="10">
    <location>
        <position position="80"/>
    </location>
    <ligand>
        <name>thiamine diphosphate</name>
        <dbReference type="ChEBI" id="CHEBI:58937"/>
    </ligand>
</feature>
<keyword evidence="6 10" id="KW-0460">Magnesium</keyword>
<dbReference type="InterPro" id="IPR033248">
    <property type="entry name" value="Transketolase_C"/>
</dbReference>
<keyword evidence="4 10" id="KW-0808">Transferase</keyword>
<feature type="binding site" evidence="10">
    <location>
        <position position="290"/>
    </location>
    <ligand>
        <name>thiamine diphosphate</name>
        <dbReference type="ChEBI" id="CHEBI:58937"/>
    </ligand>
</feature>
<comment type="caution">
    <text evidence="12">The sequence shown here is derived from an EMBL/GenBank/DDBJ whole genome shotgun (WGS) entry which is preliminary data.</text>
</comment>
<dbReference type="InterPro" id="IPR029061">
    <property type="entry name" value="THDP-binding"/>
</dbReference>
<dbReference type="Pfam" id="PF02779">
    <property type="entry name" value="Transket_pyr"/>
    <property type="match status" value="1"/>
</dbReference>
<dbReference type="CDD" id="cd07033">
    <property type="entry name" value="TPP_PYR_DXS_TK_like"/>
    <property type="match status" value="1"/>
</dbReference>
<evidence type="ECO:0000256" key="1">
    <source>
        <dbReference type="ARBA" id="ARBA00004980"/>
    </source>
</evidence>
<dbReference type="Pfam" id="PF13292">
    <property type="entry name" value="DXP_synthase_N"/>
    <property type="match status" value="1"/>
</dbReference>
<dbReference type="Gene3D" id="3.40.50.970">
    <property type="match status" value="2"/>
</dbReference>
<dbReference type="NCBIfam" id="TIGR00204">
    <property type="entry name" value="dxs"/>
    <property type="match status" value="1"/>
</dbReference>
<feature type="binding site" evidence="10">
    <location>
        <begin position="121"/>
        <end position="123"/>
    </location>
    <ligand>
        <name>thiamine diphosphate</name>
        <dbReference type="ChEBI" id="CHEBI:58937"/>
    </ligand>
</feature>
<evidence type="ECO:0000256" key="8">
    <source>
        <dbReference type="ARBA" id="ARBA00023052"/>
    </source>
</evidence>
<dbReference type="Gene3D" id="3.40.50.920">
    <property type="match status" value="1"/>
</dbReference>
<dbReference type="InterPro" id="IPR049557">
    <property type="entry name" value="Transketolase_CS"/>
</dbReference>
<dbReference type="HAMAP" id="MF_00315">
    <property type="entry name" value="DXP_synth"/>
    <property type="match status" value="1"/>
</dbReference>
<keyword evidence="13" id="KW-1185">Reference proteome</keyword>
<comment type="function">
    <text evidence="10">Catalyzes the acyloin condensation reaction between C atoms 2 and 3 of pyruvate and glyceraldehyde 3-phosphate to yield 1-deoxy-D-xylulose-5-phosphate (DXP).</text>
</comment>
<comment type="cofactor">
    <cofactor evidence="10">
        <name>thiamine diphosphate</name>
        <dbReference type="ChEBI" id="CHEBI:58937"/>
    </cofactor>
    <text evidence="10">Binds 1 thiamine pyrophosphate per subunit.</text>
</comment>
<feature type="binding site" evidence="10">
    <location>
        <position position="152"/>
    </location>
    <ligand>
        <name>Mg(2+)</name>
        <dbReference type="ChEBI" id="CHEBI:18420"/>
    </ligand>
</feature>
<accession>A0ABU3VKE0</accession>
<dbReference type="PANTHER" id="PTHR43322">
    <property type="entry name" value="1-D-DEOXYXYLULOSE 5-PHOSPHATE SYNTHASE-RELATED"/>
    <property type="match status" value="1"/>
</dbReference>
<evidence type="ECO:0000256" key="6">
    <source>
        <dbReference type="ARBA" id="ARBA00022842"/>
    </source>
</evidence>
<comment type="cofactor">
    <cofactor evidence="10">
        <name>Mg(2+)</name>
        <dbReference type="ChEBI" id="CHEBI:18420"/>
    </cofactor>
    <text evidence="10">Binds 1 Mg(2+) ion per subunit.</text>
</comment>
<evidence type="ECO:0000256" key="7">
    <source>
        <dbReference type="ARBA" id="ARBA00022977"/>
    </source>
</evidence>
<dbReference type="EMBL" id="JASMWN010000027">
    <property type="protein sequence ID" value="MDU9006651.1"/>
    <property type="molecule type" value="Genomic_DNA"/>
</dbReference>
<dbReference type="InterPro" id="IPR005475">
    <property type="entry name" value="Transketolase-like_Pyr-bd"/>
</dbReference>
<proteinExistence type="inferred from homology"/>
<feature type="domain" description="Transketolase-like pyrimidine-binding" evidence="11">
    <location>
        <begin position="321"/>
        <end position="486"/>
    </location>
</feature>
<gene>
    <name evidence="10 12" type="primary">dxs</name>
    <name evidence="12" type="ORF">QO231_22695</name>
</gene>
<dbReference type="PANTHER" id="PTHR43322:SF5">
    <property type="entry name" value="1-DEOXY-D-XYLULOSE-5-PHOSPHATE SYNTHASE, CHLOROPLASTIC"/>
    <property type="match status" value="1"/>
</dbReference>
<feature type="binding site" evidence="10">
    <location>
        <position position="181"/>
    </location>
    <ligand>
        <name>thiamine diphosphate</name>
        <dbReference type="ChEBI" id="CHEBI:58937"/>
    </ligand>
</feature>
<dbReference type="InterPro" id="IPR005477">
    <property type="entry name" value="Dxylulose-5-P_synthase"/>
</dbReference>